<reference evidence="1 2" key="1">
    <citation type="submission" date="2019-06" db="EMBL/GenBank/DDBJ databases">
        <title>WGS assembly of Gossypium darwinii.</title>
        <authorList>
            <person name="Chen Z.J."/>
            <person name="Sreedasyam A."/>
            <person name="Ando A."/>
            <person name="Song Q."/>
            <person name="De L."/>
            <person name="Hulse-Kemp A."/>
            <person name="Ding M."/>
            <person name="Ye W."/>
            <person name="Kirkbride R."/>
            <person name="Jenkins J."/>
            <person name="Plott C."/>
            <person name="Lovell J."/>
            <person name="Lin Y.-M."/>
            <person name="Vaughn R."/>
            <person name="Liu B."/>
            <person name="Li W."/>
            <person name="Simpson S."/>
            <person name="Scheffler B."/>
            <person name="Saski C."/>
            <person name="Grover C."/>
            <person name="Hu G."/>
            <person name="Conover J."/>
            <person name="Carlson J."/>
            <person name="Shu S."/>
            <person name="Boston L."/>
            <person name="Williams M."/>
            <person name="Peterson D."/>
            <person name="Mcgee K."/>
            <person name="Jones D."/>
            <person name="Wendel J."/>
            <person name="Stelly D."/>
            <person name="Grimwood J."/>
            <person name="Schmutz J."/>
        </authorList>
    </citation>
    <scope>NUCLEOTIDE SEQUENCE [LARGE SCALE GENOMIC DNA]</scope>
    <source>
        <strain evidence="1">1808015.09</strain>
    </source>
</reference>
<dbReference type="Proteomes" id="UP000323506">
    <property type="component" value="Chromosome A09"/>
</dbReference>
<sequence>MHMSWNPISSTIIKACRHALASTITGPEMFSYGLLHVGPVTSKTRKTCCVKVQTLKRWSTDSFSVWHTGHKVLITRLRIFRLCKVC</sequence>
<protein>
    <submittedName>
        <fullName evidence="1">Uncharacterized protein</fullName>
    </submittedName>
</protein>
<evidence type="ECO:0000313" key="1">
    <source>
        <dbReference type="EMBL" id="TYH03438.1"/>
    </source>
</evidence>
<dbReference type="AlphaFoldDB" id="A0A5D2FDA9"/>
<evidence type="ECO:0000313" key="2">
    <source>
        <dbReference type="Proteomes" id="UP000323506"/>
    </source>
</evidence>
<dbReference type="EMBL" id="CM017696">
    <property type="protein sequence ID" value="TYH03438.1"/>
    <property type="molecule type" value="Genomic_DNA"/>
</dbReference>
<proteinExistence type="predicted"/>
<accession>A0A5D2FDA9</accession>
<name>A0A5D2FDA9_GOSDA</name>
<organism evidence="1 2">
    <name type="scientific">Gossypium darwinii</name>
    <name type="common">Darwin's cotton</name>
    <name type="synonym">Gossypium barbadense var. darwinii</name>
    <dbReference type="NCBI Taxonomy" id="34276"/>
    <lineage>
        <taxon>Eukaryota</taxon>
        <taxon>Viridiplantae</taxon>
        <taxon>Streptophyta</taxon>
        <taxon>Embryophyta</taxon>
        <taxon>Tracheophyta</taxon>
        <taxon>Spermatophyta</taxon>
        <taxon>Magnoliopsida</taxon>
        <taxon>eudicotyledons</taxon>
        <taxon>Gunneridae</taxon>
        <taxon>Pentapetalae</taxon>
        <taxon>rosids</taxon>
        <taxon>malvids</taxon>
        <taxon>Malvales</taxon>
        <taxon>Malvaceae</taxon>
        <taxon>Malvoideae</taxon>
        <taxon>Gossypium</taxon>
    </lineage>
</organism>
<gene>
    <name evidence="1" type="ORF">ES288_A09G219200v1</name>
</gene>
<keyword evidence="2" id="KW-1185">Reference proteome</keyword>